<evidence type="ECO:0000256" key="1">
    <source>
        <dbReference type="SAM" id="MobiDB-lite"/>
    </source>
</evidence>
<evidence type="ECO:0000313" key="4">
    <source>
        <dbReference type="Proteomes" id="UP001324533"/>
    </source>
</evidence>
<sequence length="191" mass="19792">MTSALRRLQIGGALAAALLVLTACAGGTPEAEPSRAPSPVASSPTAEPSATPTGETAPTADPTCESIIPESTVADYAGVGWTAQASPFTITGEEVAGGIECVWANFDGPASDQLHIYGWAPIDDATADEARERLQAEGWTIEDTPEGVYVTEPAETAVATDENGYGITYFFEAGTVKIADTKQSILLIEWG</sequence>
<dbReference type="RefSeq" id="WP_322411992.1">
    <property type="nucleotide sequence ID" value="NZ_CP139779.1"/>
</dbReference>
<dbReference type="PROSITE" id="PS51257">
    <property type="entry name" value="PROKAR_LIPOPROTEIN"/>
    <property type="match status" value="1"/>
</dbReference>
<gene>
    <name evidence="3" type="ORF">T9R20_08015</name>
</gene>
<evidence type="ECO:0000313" key="3">
    <source>
        <dbReference type="EMBL" id="WQB71879.1"/>
    </source>
</evidence>
<feature type="signal peptide" evidence="2">
    <location>
        <begin position="1"/>
        <end position="25"/>
    </location>
</feature>
<accession>A0ABZ0VEL4</accession>
<reference evidence="3 4" key="1">
    <citation type="submission" date="2023-06" db="EMBL/GenBank/DDBJ databases">
        <title>Rock-solubilizing bacteria, Microbacterium invictum, promotes re-establishment of vegetation in rocky wasteland by accelerating rock bio-weathering and reshaping soil bacterial community.</title>
        <authorList>
            <person name="Liu C."/>
        </authorList>
    </citation>
    <scope>NUCLEOTIDE SEQUENCE [LARGE SCALE GENOMIC DNA]</scope>
    <source>
        <strain evidence="3 4">X-18</strain>
    </source>
</reference>
<proteinExistence type="predicted"/>
<feature type="region of interest" description="Disordered" evidence="1">
    <location>
        <begin position="28"/>
        <end position="63"/>
    </location>
</feature>
<keyword evidence="2" id="KW-0732">Signal</keyword>
<keyword evidence="4" id="KW-1185">Reference proteome</keyword>
<organism evidence="3 4">
    <name type="scientific">Microbacterium invictum</name>
    <dbReference type="NCBI Taxonomy" id="515415"/>
    <lineage>
        <taxon>Bacteria</taxon>
        <taxon>Bacillati</taxon>
        <taxon>Actinomycetota</taxon>
        <taxon>Actinomycetes</taxon>
        <taxon>Micrococcales</taxon>
        <taxon>Microbacteriaceae</taxon>
        <taxon>Microbacterium</taxon>
    </lineage>
</organism>
<name>A0ABZ0VEL4_9MICO</name>
<dbReference type="Proteomes" id="UP001324533">
    <property type="component" value="Chromosome"/>
</dbReference>
<feature type="chain" id="PRO_5045938101" evidence="2">
    <location>
        <begin position="26"/>
        <end position="191"/>
    </location>
</feature>
<dbReference type="EMBL" id="CP139779">
    <property type="protein sequence ID" value="WQB71879.1"/>
    <property type="molecule type" value="Genomic_DNA"/>
</dbReference>
<protein>
    <submittedName>
        <fullName evidence="3">Uncharacterized protein</fullName>
    </submittedName>
</protein>
<evidence type="ECO:0000256" key="2">
    <source>
        <dbReference type="SAM" id="SignalP"/>
    </source>
</evidence>